<evidence type="ECO:0000313" key="6">
    <source>
        <dbReference type="EMBL" id="KZB61094.1"/>
    </source>
</evidence>
<dbReference type="Gene3D" id="3.90.76.10">
    <property type="entry name" value="Dipeptide-binding Protein, Domain 1"/>
    <property type="match status" value="1"/>
</dbReference>
<comment type="caution">
    <text evidence="6">The sequence shown here is derived from an EMBL/GenBank/DDBJ whole genome shotgun (WGS) entry which is preliminary data.</text>
</comment>
<evidence type="ECO:0000256" key="1">
    <source>
        <dbReference type="ARBA" id="ARBA00004418"/>
    </source>
</evidence>
<evidence type="ECO:0000256" key="2">
    <source>
        <dbReference type="ARBA" id="ARBA00005695"/>
    </source>
</evidence>
<protein>
    <submittedName>
        <fullName evidence="6">Peptide ABC transporter substrate-binding protein</fullName>
    </submittedName>
</protein>
<evidence type="ECO:0000256" key="3">
    <source>
        <dbReference type="ARBA" id="ARBA00022448"/>
    </source>
</evidence>
<keyword evidence="3" id="KW-0813">Transport</keyword>
<dbReference type="InterPro" id="IPR030678">
    <property type="entry name" value="Peptide/Ni-bd"/>
</dbReference>
<dbReference type="PIRSF" id="PIRSF002741">
    <property type="entry name" value="MppA"/>
    <property type="match status" value="1"/>
</dbReference>
<proteinExistence type="inferred from homology"/>
<accession>A0A154L0M2</accession>
<reference evidence="6 7" key="1">
    <citation type="submission" date="2015-12" db="EMBL/GenBank/DDBJ databases">
        <title>Genome sequence of Thalassospira lucentensis MCCC 1A02072.</title>
        <authorList>
            <person name="Lu L."/>
            <person name="Lai Q."/>
            <person name="Shao Z."/>
            <person name="Qian P."/>
        </authorList>
    </citation>
    <scope>NUCLEOTIDE SEQUENCE [LARGE SCALE GENOMIC DNA]</scope>
    <source>
        <strain evidence="6 7">MCCC 1A02072</strain>
    </source>
</reference>
<comment type="subcellular location">
    <subcellularLocation>
        <location evidence="1">Periplasm</location>
    </subcellularLocation>
</comment>
<dbReference type="FunFam" id="3.90.76.10:FF:000001">
    <property type="entry name" value="Oligopeptide ABC transporter substrate-binding protein"/>
    <property type="match status" value="1"/>
</dbReference>
<dbReference type="EMBL" id="LPVY01000024">
    <property type="protein sequence ID" value="KZB61094.1"/>
    <property type="molecule type" value="Genomic_DNA"/>
</dbReference>
<dbReference type="AlphaFoldDB" id="A0A154L0M2"/>
<dbReference type="CDD" id="cd08504">
    <property type="entry name" value="PBP2_OppA"/>
    <property type="match status" value="1"/>
</dbReference>
<gene>
    <name evidence="6" type="ORF">AUP42_07395</name>
</gene>
<evidence type="ECO:0000256" key="4">
    <source>
        <dbReference type="ARBA" id="ARBA00022729"/>
    </source>
</evidence>
<dbReference type="OrthoDB" id="9803988at2"/>
<dbReference type="InterPro" id="IPR000914">
    <property type="entry name" value="SBP_5_dom"/>
</dbReference>
<dbReference type="GO" id="GO:1904680">
    <property type="term" value="F:peptide transmembrane transporter activity"/>
    <property type="evidence" value="ECO:0007669"/>
    <property type="project" value="TreeGrafter"/>
</dbReference>
<evidence type="ECO:0000259" key="5">
    <source>
        <dbReference type="Pfam" id="PF00496"/>
    </source>
</evidence>
<feature type="domain" description="Solute-binding protein family 5" evidence="5">
    <location>
        <begin position="87"/>
        <end position="456"/>
    </location>
</feature>
<dbReference type="Pfam" id="PF00496">
    <property type="entry name" value="SBP_bac_5"/>
    <property type="match status" value="1"/>
</dbReference>
<name>A0A154L0M2_9PROT</name>
<dbReference type="GO" id="GO:0043190">
    <property type="term" value="C:ATP-binding cassette (ABC) transporter complex"/>
    <property type="evidence" value="ECO:0007669"/>
    <property type="project" value="InterPro"/>
</dbReference>
<dbReference type="SUPFAM" id="SSF53850">
    <property type="entry name" value="Periplasmic binding protein-like II"/>
    <property type="match status" value="1"/>
</dbReference>
<dbReference type="Gene3D" id="3.10.105.10">
    <property type="entry name" value="Dipeptide-binding Protein, Domain 3"/>
    <property type="match status" value="1"/>
</dbReference>
<dbReference type="GO" id="GO:0015833">
    <property type="term" value="P:peptide transport"/>
    <property type="evidence" value="ECO:0007669"/>
    <property type="project" value="TreeGrafter"/>
</dbReference>
<keyword evidence="4" id="KW-0732">Signal</keyword>
<dbReference type="GO" id="GO:0030288">
    <property type="term" value="C:outer membrane-bounded periplasmic space"/>
    <property type="evidence" value="ECO:0007669"/>
    <property type="project" value="TreeGrafter"/>
</dbReference>
<dbReference type="PANTHER" id="PTHR30290">
    <property type="entry name" value="PERIPLASMIC BINDING COMPONENT OF ABC TRANSPORTER"/>
    <property type="match status" value="1"/>
</dbReference>
<organism evidence="6 7">
    <name type="scientific">Thalassospira lucentensis</name>
    <dbReference type="NCBI Taxonomy" id="168935"/>
    <lineage>
        <taxon>Bacteria</taxon>
        <taxon>Pseudomonadati</taxon>
        <taxon>Pseudomonadota</taxon>
        <taxon>Alphaproteobacteria</taxon>
        <taxon>Rhodospirillales</taxon>
        <taxon>Thalassospiraceae</taxon>
        <taxon>Thalassospira</taxon>
    </lineage>
</organism>
<evidence type="ECO:0000313" key="7">
    <source>
        <dbReference type="Proteomes" id="UP000076335"/>
    </source>
</evidence>
<dbReference type="Gene3D" id="3.40.190.10">
    <property type="entry name" value="Periplasmic binding protein-like II"/>
    <property type="match status" value="1"/>
</dbReference>
<dbReference type="RefSeq" id="WP_062953358.1">
    <property type="nucleotide sequence ID" value="NZ_LPVY01000024.1"/>
</dbReference>
<sequence>MSKHAKTANGLVKGLLNSSRAFVLGTALLAGSMTMLSTTHAQAEKILRVGNDGEPQSMDPHYISTVQTSRISDDMFLGLLTYGPNGEPVPGAAESWTVSDDGMTYTFKIRDHNWSDGVPVTAQDFIAGWNRLLDPSTGAEYASLLYIIEGAEAVNSGKEGAKIAATALDDKTLQVKLTAPAPYFLAQLTHQTAFPIPQHAVAKFGKDWVKPENIVVNGPYKLTEWLPNVHTKLEKNPEFYDAANVPIDEVIYYTHEDRTAMQNRFRAGELDVARDIASEQISWLRDNLADSLRIVPYAGIYYYAIRTDKDMFKDARVRKALSMAINREAITDSVLKTGELPAYSFVPPGTGNYGEPAYISWKDLPYNEKLEEAKKLLAEAGYGPDNPLKFTLRYNTSENHKRIAIAVQNMWKQIGVQAELFNTEGKIHYADLKVGNFEVARAGWIADYNDAQNFLFLGEERTGPLNYAAFDNPRFNELMLEAEKEGDLKKRAELMKQAEAIMMEAQPYVPIYYYVSKQLVSPKIEGWIDNAPDRHLTRWLDIKE</sequence>
<comment type="similarity">
    <text evidence="2">Belongs to the bacterial solute-binding protein 5 family.</text>
</comment>
<dbReference type="FunFam" id="3.10.105.10:FF:000001">
    <property type="entry name" value="Oligopeptide ABC transporter, oligopeptide-binding protein"/>
    <property type="match status" value="1"/>
</dbReference>
<dbReference type="PANTHER" id="PTHR30290:SF10">
    <property type="entry name" value="PERIPLASMIC OLIGOPEPTIDE-BINDING PROTEIN-RELATED"/>
    <property type="match status" value="1"/>
</dbReference>
<dbReference type="InterPro" id="IPR039424">
    <property type="entry name" value="SBP_5"/>
</dbReference>
<dbReference type="Proteomes" id="UP000076335">
    <property type="component" value="Unassembled WGS sequence"/>
</dbReference>